<accession>A0AAV7NHQ0</accession>
<gene>
    <name evidence="1" type="ORF">NDU88_003259</name>
</gene>
<evidence type="ECO:0000313" key="2">
    <source>
        <dbReference type="Proteomes" id="UP001066276"/>
    </source>
</evidence>
<reference evidence="1" key="1">
    <citation type="journal article" date="2022" name="bioRxiv">
        <title>Sequencing and chromosome-scale assembly of the giantPleurodeles waltlgenome.</title>
        <authorList>
            <person name="Brown T."/>
            <person name="Elewa A."/>
            <person name="Iarovenko S."/>
            <person name="Subramanian E."/>
            <person name="Araus A.J."/>
            <person name="Petzold A."/>
            <person name="Susuki M."/>
            <person name="Suzuki K.-i.T."/>
            <person name="Hayashi T."/>
            <person name="Toyoda A."/>
            <person name="Oliveira C."/>
            <person name="Osipova E."/>
            <person name="Leigh N.D."/>
            <person name="Simon A."/>
            <person name="Yun M.H."/>
        </authorList>
    </citation>
    <scope>NUCLEOTIDE SEQUENCE</scope>
    <source>
        <strain evidence="1">20211129_DDA</strain>
        <tissue evidence="1">Liver</tissue>
    </source>
</reference>
<dbReference type="EMBL" id="JANPWB010000012">
    <property type="protein sequence ID" value="KAJ1115031.1"/>
    <property type="molecule type" value="Genomic_DNA"/>
</dbReference>
<name>A0AAV7NHQ0_PLEWA</name>
<comment type="caution">
    <text evidence="1">The sequence shown here is derived from an EMBL/GenBank/DDBJ whole genome shotgun (WGS) entry which is preliminary data.</text>
</comment>
<organism evidence="1 2">
    <name type="scientific">Pleurodeles waltl</name>
    <name type="common">Iberian ribbed newt</name>
    <dbReference type="NCBI Taxonomy" id="8319"/>
    <lineage>
        <taxon>Eukaryota</taxon>
        <taxon>Metazoa</taxon>
        <taxon>Chordata</taxon>
        <taxon>Craniata</taxon>
        <taxon>Vertebrata</taxon>
        <taxon>Euteleostomi</taxon>
        <taxon>Amphibia</taxon>
        <taxon>Batrachia</taxon>
        <taxon>Caudata</taxon>
        <taxon>Salamandroidea</taxon>
        <taxon>Salamandridae</taxon>
        <taxon>Pleurodelinae</taxon>
        <taxon>Pleurodeles</taxon>
    </lineage>
</organism>
<sequence>MLESDALCAPSGFQDAVECGSGAKVVSKTPRTPRTQSLAVSRTWKPSSFQDIEGAESGGFQGGELAPVGLSNRVIDCGGIQHRGSRSDKLDPCDCDMPIYTGILGGNFCDVNNYGAGIYISQHSVNELGLRS</sequence>
<dbReference type="AlphaFoldDB" id="A0AAV7NHQ0"/>
<proteinExistence type="predicted"/>
<dbReference type="Proteomes" id="UP001066276">
    <property type="component" value="Chromosome 8"/>
</dbReference>
<evidence type="ECO:0000313" key="1">
    <source>
        <dbReference type="EMBL" id="KAJ1115031.1"/>
    </source>
</evidence>
<protein>
    <submittedName>
        <fullName evidence="1">Uncharacterized protein</fullName>
    </submittedName>
</protein>
<keyword evidence="2" id="KW-1185">Reference proteome</keyword>